<feature type="domain" description="Response regulatory" evidence="2">
    <location>
        <begin position="6"/>
        <end position="122"/>
    </location>
</feature>
<dbReference type="Proteomes" id="UP000757435">
    <property type="component" value="Unassembled WGS sequence"/>
</dbReference>
<dbReference type="EC" id="2.7.7.65" evidence="4"/>
<dbReference type="AlphaFoldDB" id="A0A951QCQ8"/>
<reference evidence="4" key="2">
    <citation type="journal article" date="2022" name="Microbiol. Resour. Announc.">
        <title>Metagenome Sequencing to Explore Phylogenomics of Terrestrial Cyanobacteria.</title>
        <authorList>
            <person name="Ward R.D."/>
            <person name="Stajich J.E."/>
            <person name="Johansen J.R."/>
            <person name="Huntemann M."/>
            <person name="Clum A."/>
            <person name="Foster B."/>
            <person name="Foster B."/>
            <person name="Roux S."/>
            <person name="Palaniappan K."/>
            <person name="Varghese N."/>
            <person name="Mukherjee S."/>
            <person name="Reddy T.B.K."/>
            <person name="Daum C."/>
            <person name="Copeland A."/>
            <person name="Chen I.A."/>
            <person name="Ivanova N.N."/>
            <person name="Kyrpides N.C."/>
            <person name="Shapiro N."/>
            <person name="Eloe-Fadrosh E.A."/>
            <person name="Pietrasiak N."/>
        </authorList>
    </citation>
    <scope>NUCLEOTIDE SEQUENCE</scope>
    <source>
        <strain evidence="4">UHER 2000/2452</strain>
    </source>
</reference>
<dbReference type="InterPro" id="IPR043128">
    <property type="entry name" value="Rev_trsase/Diguanyl_cyclase"/>
</dbReference>
<dbReference type="InterPro" id="IPR001789">
    <property type="entry name" value="Sig_transdc_resp-reg_receiver"/>
</dbReference>
<keyword evidence="4" id="KW-0548">Nucleotidyltransferase</keyword>
<dbReference type="CDD" id="cd01949">
    <property type="entry name" value="GGDEF"/>
    <property type="match status" value="1"/>
</dbReference>
<evidence type="ECO:0000256" key="1">
    <source>
        <dbReference type="PROSITE-ProRule" id="PRU00169"/>
    </source>
</evidence>
<dbReference type="Pfam" id="PF00990">
    <property type="entry name" value="GGDEF"/>
    <property type="match status" value="1"/>
</dbReference>
<protein>
    <submittedName>
        <fullName evidence="4">Diguanylate cyclase</fullName>
        <ecNumber evidence="4">2.7.7.65</ecNumber>
    </submittedName>
</protein>
<dbReference type="PROSITE" id="PS50110">
    <property type="entry name" value="RESPONSE_REGULATORY"/>
    <property type="match status" value="1"/>
</dbReference>
<dbReference type="Pfam" id="PF00072">
    <property type="entry name" value="Response_reg"/>
    <property type="match status" value="1"/>
</dbReference>
<evidence type="ECO:0000313" key="4">
    <source>
        <dbReference type="EMBL" id="MBW4660373.1"/>
    </source>
</evidence>
<proteinExistence type="predicted"/>
<feature type="modified residue" description="4-aspartylphosphate" evidence="1">
    <location>
        <position position="55"/>
    </location>
</feature>
<dbReference type="PANTHER" id="PTHR45138">
    <property type="entry name" value="REGULATORY COMPONENTS OF SENSORY TRANSDUCTION SYSTEM"/>
    <property type="match status" value="1"/>
</dbReference>
<dbReference type="CDD" id="cd19920">
    <property type="entry name" value="REC_PA4781-like"/>
    <property type="match status" value="1"/>
</dbReference>
<dbReference type="PROSITE" id="PS50887">
    <property type="entry name" value="GGDEF"/>
    <property type="match status" value="1"/>
</dbReference>
<organism evidence="4 5">
    <name type="scientific">Drouetiella hepatica Uher 2000/2452</name>
    <dbReference type="NCBI Taxonomy" id="904376"/>
    <lineage>
        <taxon>Bacteria</taxon>
        <taxon>Bacillati</taxon>
        <taxon>Cyanobacteriota</taxon>
        <taxon>Cyanophyceae</taxon>
        <taxon>Oculatellales</taxon>
        <taxon>Oculatellaceae</taxon>
        <taxon>Drouetiella</taxon>
    </lineage>
</organism>
<evidence type="ECO:0000313" key="5">
    <source>
        <dbReference type="Proteomes" id="UP000757435"/>
    </source>
</evidence>
<dbReference type="Gene3D" id="3.30.70.270">
    <property type="match status" value="1"/>
</dbReference>
<dbReference type="GO" id="GO:1902201">
    <property type="term" value="P:negative regulation of bacterial-type flagellum-dependent cell motility"/>
    <property type="evidence" value="ECO:0007669"/>
    <property type="project" value="TreeGrafter"/>
</dbReference>
<dbReference type="GO" id="GO:0005886">
    <property type="term" value="C:plasma membrane"/>
    <property type="evidence" value="ECO:0007669"/>
    <property type="project" value="TreeGrafter"/>
</dbReference>
<dbReference type="Gene3D" id="3.40.50.2300">
    <property type="match status" value="1"/>
</dbReference>
<dbReference type="PANTHER" id="PTHR45138:SF9">
    <property type="entry name" value="DIGUANYLATE CYCLASE DGCM-RELATED"/>
    <property type="match status" value="1"/>
</dbReference>
<evidence type="ECO:0000259" key="3">
    <source>
        <dbReference type="PROSITE" id="PS50887"/>
    </source>
</evidence>
<sequence>MISKGNILIVDDIPDNLRLLAGILLQQGYDVRTVISGRMALIAAATLPPDLILMDICMQEMDGYEVCRHLKAIPQTRDIPVIFLSALDGEIDRAMAFSAGGIDYITKPFQMAEVLARVSTHLKLSRLQKQVQSQHEILQQQIRDRKTVEDALQLANQKLLHLVNTDELTHLANRRRFDDYMTHEWSRMIREQQPISLVFCDIDCFKQYNDTYGHQAGDTCLQNIATVLKATAKRSTDLPTRYGGEEMVVILPNTPAAGALQVAKEIQMGIRHLQIQHIASPVSRYVTLSFGVATLMPTMELAAKHLIAAADAALYQAKAEGRNRIVTADYSGIDALEVAFQAVM</sequence>
<dbReference type="SUPFAM" id="SSF52172">
    <property type="entry name" value="CheY-like"/>
    <property type="match status" value="1"/>
</dbReference>
<dbReference type="SUPFAM" id="SSF55073">
    <property type="entry name" value="Nucleotide cyclase"/>
    <property type="match status" value="1"/>
</dbReference>
<keyword evidence="4" id="KW-0808">Transferase</keyword>
<dbReference type="InterPro" id="IPR011006">
    <property type="entry name" value="CheY-like_superfamily"/>
</dbReference>
<accession>A0A951QCQ8</accession>
<dbReference type="InterPro" id="IPR050469">
    <property type="entry name" value="Diguanylate_Cyclase"/>
</dbReference>
<dbReference type="InterPro" id="IPR029787">
    <property type="entry name" value="Nucleotide_cyclase"/>
</dbReference>
<dbReference type="InterPro" id="IPR000160">
    <property type="entry name" value="GGDEF_dom"/>
</dbReference>
<reference evidence="4" key="1">
    <citation type="submission" date="2021-05" db="EMBL/GenBank/DDBJ databases">
        <authorList>
            <person name="Pietrasiak N."/>
            <person name="Ward R."/>
            <person name="Stajich J.E."/>
            <person name="Kurbessoian T."/>
        </authorList>
    </citation>
    <scope>NUCLEOTIDE SEQUENCE</scope>
    <source>
        <strain evidence="4">UHER 2000/2452</strain>
    </source>
</reference>
<gene>
    <name evidence="4" type="ORF">KME15_16995</name>
</gene>
<dbReference type="GO" id="GO:0052621">
    <property type="term" value="F:diguanylate cyclase activity"/>
    <property type="evidence" value="ECO:0007669"/>
    <property type="project" value="UniProtKB-EC"/>
</dbReference>
<name>A0A951QCQ8_9CYAN</name>
<dbReference type="SMART" id="SM00448">
    <property type="entry name" value="REC"/>
    <property type="match status" value="1"/>
</dbReference>
<dbReference type="FunFam" id="3.30.70.270:FF:000001">
    <property type="entry name" value="Diguanylate cyclase domain protein"/>
    <property type="match status" value="1"/>
</dbReference>
<dbReference type="GO" id="GO:0043709">
    <property type="term" value="P:cell adhesion involved in single-species biofilm formation"/>
    <property type="evidence" value="ECO:0007669"/>
    <property type="project" value="TreeGrafter"/>
</dbReference>
<dbReference type="GO" id="GO:0000160">
    <property type="term" value="P:phosphorelay signal transduction system"/>
    <property type="evidence" value="ECO:0007669"/>
    <property type="project" value="InterPro"/>
</dbReference>
<dbReference type="NCBIfam" id="TIGR00254">
    <property type="entry name" value="GGDEF"/>
    <property type="match status" value="1"/>
</dbReference>
<dbReference type="EMBL" id="JAHHHD010000020">
    <property type="protein sequence ID" value="MBW4660373.1"/>
    <property type="molecule type" value="Genomic_DNA"/>
</dbReference>
<comment type="caution">
    <text evidence="4">The sequence shown here is derived from an EMBL/GenBank/DDBJ whole genome shotgun (WGS) entry which is preliminary data.</text>
</comment>
<feature type="domain" description="GGDEF" evidence="3">
    <location>
        <begin position="193"/>
        <end position="330"/>
    </location>
</feature>
<dbReference type="SMART" id="SM00267">
    <property type="entry name" value="GGDEF"/>
    <property type="match status" value="1"/>
</dbReference>
<keyword evidence="1" id="KW-0597">Phosphoprotein</keyword>
<evidence type="ECO:0000259" key="2">
    <source>
        <dbReference type="PROSITE" id="PS50110"/>
    </source>
</evidence>